<dbReference type="InterPro" id="IPR007197">
    <property type="entry name" value="rSAM"/>
</dbReference>
<sequence length="608" mass="68229">MLTRYTHKYLQTSKRKTASTKIAHKYTINNNYKIIAIIRDRYFNIYYTQTMRAIIIDGYVDEPACFGVPPYISPYIRYIAGALRERGLQEKDISYSTIDEIRIDPTKVSEIIKKADITIIIAGMTVPGKYLRSTPISLGEIESIFNASNGTNILGGPIRLGFSMEGGKKAESSLLDNTNAIICKKDIEAFVFDMLAEHTSDLEDIEHRSRSVEEIGRWAVKGAFIIEQHSDYPNVMCELETYRGCGRDRHCSFCTEPSYGSSDYRPIEDVILEVSSLYGRGARNFRIGRQPDILSYHAKDTGGNIPEPDPLAILNLYKGIRNVAPELKVLHMDNANPGTIATYPEPCKDILKTIVKYHTPGDVAALGMESADPNVVKANNLKAMPDDVFEAIRIINEIGRSRGNNGMPELLPGLNIVHGLIGESKKTFDLNYDFLKSILDSDLLLRRINIRQVMAFPDTPMYGNDELVGKHKKIFLKYKEKIRKDIDLPMLQKVVPVGTILKDVICEVNDGKMCFGRQLGSYPLLIGIPANMPLNTFTDVTVTRHGHRSVTGIPYPLNINTAPIQFIQELPGIGKKQAVKIHQNIPFSDKEDIVKRTGNEEILPYISL</sequence>
<reference evidence="3" key="1">
    <citation type="submission" date="2016-10" db="EMBL/GenBank/DDBJ databases">
        <authorList>
            <person name="Varghese N."/>
            <person name="Submissions S."/>
        </authorList>
    </citation>
    <scope>NUCLEOTIDE SEQUENCE [LARGE SCALE GENOMIC DNA]</scope>
    <source>
        <strain evidence="3">Mob M</strain>
    </source>
</reference>
<keyword evidence="3" id="KW-1185">Reference proteome</keyword>
<dbReference type="InterPro" id="IPR023404">
    <property type="entry name" value="rSAM_horseshoe"/>
</dbReference>
<accession>A0A1I4NWW9</accession>
<dbReference type="STRING" id="487685.SAMN04488696_0306"/>
<dbReference type="Gene3D" id="3.80.30.20">
    <property type="entry name" value="tm_1862 like domain"/>
    <property type="match status" value="1"/>
</dbReference>
<name>A0A1I4NWW9_9EURY</name>
<dbReference type="PANTHER" id="PTHR43324:SF1">
    <property type="entry name" value="RADICAL SAM CORE DOMAIN-CONTAINING PROTEIN"/>
    <property type="match status" value="1"/>
</dbReference>
<gene>
    <name evidence="2" type="ORF">SAMN04488696_0306</name>
</gene>
<proteinExistence type="predicted"/>
<evidence type="ECO:0000313" key="3">
    <source>
        <dbReference type="Proteomes" id="UP000198535"/>
    </source>
</evidence>
<dbReference type="SUPFAM" id="SSF81585">
    <property type="entry name" value="PsbU/PolX domain-like"/>
    <property type="match status" value="1"/>
</dbReference>
<dbReference type="Proteomes" id="UP000198535">
    <property type="component" value="Unassembled WGS sequence"/>
</dbReference>
<dbReference type="SFLD" id="SFLDG01082">
    <property type="entry name" value="B12-binding_domain_containing"/>
    <property type="match status" value="1"/>
</dbReference>
<dbReference type="PANTHER" id="PTHR43324">
    <property type="match status" value="1"/>
</dbReference>
<dbReference type="EMBL" id="FOUJ01000001">
    <property type="protein sequence ID" value="SFM19896.1"/>
    <property type="molecule type" value="Genomic_DNA"/>
</dbReference>
<dbReference type="Gene3D" id="1.10.150.320">
    <property type="entry name" value="Photosystem II 12 kDa extrinsic protein"/>
    <property type="match status" value="1"/>
</dbReference>
<dbReference type="InterPro" id="IPR058240">
    <property type="entry name" value="rSAM_sf"/>
</dbReference>
<evidence type="ECO:0000259" key="1">
    <source>
        <dbReference type="PROSITE" id="PS51918"/>
    </source>
</evidence>
<dbReference type="AlphaFoldDB" id="A0A1I4NWW9"/>
<dbReference type="GO" id="GO:0051536">
    <property type="term" value="F:iron-sulfur cluster binding"/>
    <property type="evidence" value="ECO:0007669"/>
    <property type="project" value="InterPro"/>
</dbReference>
<evidence type="ECO:0000313" key="2">
    <source>
        <dbReference type="EMBL" id="SFM19896.1"/>
    </source>
</evidence>
<dbReference type="GO" id="GO:0003824">
    <property type="term" value="F:catalytic activity"/>
    <property type="evidence" value="ECO:0007669"/>
    <property type="project" value="InterPro"/>
</dbReference>
<dbReference type="SMART" id="SM00729">
    <property type="entry name" value="Elp3"/>
    <property type="match status" value="1"/>
</dbReference>
<dbReference type="SFLD" id="SFLDS00029">
    <property type="entry name" value="Radical_SAM"/>
    <property type="match status" value="1"/>
</dbReference>
<organism evidence="2 3">
    <name type="scientific">Methanolobus profundi</name>
    <dbReference type="NCBI Taxonomy" id="487685"/>
    <lineage>
        <taxon>Archaea</taxon>
        <taxon>Methanobacteriati</taxon>
        <taxon>Methanobacteriota</taxon>
        <taxon>Stenosarchaea group</taxon>
        <taxon>Methanomicrobia</taxon>
        <taxon>Methanosarcinales</taxon>
        <taxon>Methanosarcinaceae</taxon>
        <taxon>Methanolobus</taxon>
    </lineage>
</organism>
<dbReference type="SUPFAM" id="SSF102114">
    <property type="entry name" value="Radical SAM enzymes"/>
    <property type="match status" value="1"/>
</dbReference>
<feature type="domain" description="Radical SAM core" evidence="1">
    <location>
        <begin position="229"/>
        <end position="491"/>
    </location>
</feature>
<dbReference type="PROSITE" id="PS51918">
    <property type="entry name" value="RADICAL_SAM"/>
    <property type="match status" value="1"/>
</dbReference>
<dbReference type="InterPro" id="IPR006638">
    <property type="entry name" value="Elp3/MiaA/NifB-like_rSAM"/>
</dbReference>
<protein>
    <submittedName>
        <fullName evidence="2">Radical SAM superfamily enzyme with C-terminal helix-hairpin-helix motif</fullName>
    </submittedName>
</protein>